<keyword evidence="2" id="KW-1185">Reference proteome</keyword>
<sequence>MKQVVDYDHSKNTHSNAGAEKGFNLIFGDYLPTPSSLIDIGCGAGFWLAAAAAHGVPKIQGVDGIQAEHLMIGEEYIFITDLSEDYSISHLFSEKYSVALCLEVAEHLDERDATNFIKNLVDLSDTIVFSAAIPGQPGQHHVNLQWPAYWQAKFNEYGFFCDDSIRWKIWNELDIEPWYRNNIFIARKCQIKAGKEPRLLPVIHPQMMQYLVPTYYQKMLNERGISIRSATRMFLNICSSLINRK</sequence>
<name>A0ABY5LSN2_9CYAN</name>
<keyword evidence="1" id="KW-0808">Transferase</keyword>
<organism evidence="1 2">
    <name type="scientific">Dolichospermum heterosporum TAC447</name>
    <dbReference type="NCBI Taxonomy" id="747523"/>
    <lineage>
        <taxon>Bacteria</taxon>
        <taxon>Bacillati</taxon>
        <taxon>Cyanobacteriota</taxon>
        <taxon>Cyanophyceae</taxon>
        <taxon>Nostocales</taxon>
        <taxon>Aphanizomenonaceae</taxon>
        <taxon>Dolichospermum</taxon>
        <taxon>Dolichospermum heterosporum</taxon>
    </lineage>
</organism>
<proteinExistence type="predicted"/>
<accession>A0ABY5LSN2</accession>
<gene>
    <name evidence="1" type="ORF">NG743_16990</name>
</gene>
<evidence type="ECO:0000313" key="1">
    <source>
        <dbReference type="EMBL" id="UUO13752.1"/>
    </source>
</evidence>
<protein>
    <submittedName>
        <fullName evidence="1">Class I SAM-dependent methyltransferase</fullName>
    </submittedName>
</protein>
<dbReference type="GO" id="GO:0008168">
    <property type="term" value="F:methyltransferase activity"/>
    <property type="evidence" value="ECO:0007669"/>
    <property type="project" value="UniProtKB-KW"/>
</dbReference>
<dbReference type="GO" id="GO:0032259">
    <property type="term" value="P:methylation"/>
    <property type="evidence" value="ECO:0007669"/>
    <property type="project" value="UniProtKB-KW"/>
</dbReference>
<dbReference type="Pfam" id="PF13489">
    <property type="entry name" value="Methyltransf_23"/>
    <property type="match status" value="1"/>
</dbReference>
<dbReference type="Proteomes" id="UP001057561">
    <property type="component" value="Chromosome"/>
</dbReference>
<dbReference type="Gene3D" id="3.40.50.150">
    <property type="entry name" value="Vaccinia Virus protein VP39"/>
    <property type="match status" value="1"/>
</dbReference>
<reference evidence="1" key="1">
    <citation type="submission" date="2022-06" db="EMBL/GenBank/DDBJ databases">
        <title>Nostosin G and Spiroidesin B from the Cyanobacterium Dolichospermum sp. NIES-1697.</title>
        <authorList>
            <person name="Phan C.-S."/>
            <person name="Mehjabin J.J."/>
            <person name="Anas A.R.J."/>
            <person name="Hayasaka M."/>
            <person name="Onoki R."/>
            <person name="Wang J."/>
            <person name="Umezawa T."/>
            <person name="Washio K."/>
            <person name="Morikawa M."/>
            <person name="Okino T."/>
        </authorList>
    </citation>
    <scope>NUCLEOTIDE SEQUENCE</scope>
    <source>
        <strain evidence="1">NIES-1697</strain>
    </source>
</reference>
<evidence type="ECO:0000313" key="2">
    <source>
        <dbReference type="Proteomes" id="UP001057561"/>
    </source>
</evidence>
<dbReference type="SUPFAM" id="SSF53335">
    <property type="entry name" value="S-adenosyl-L-methionine-dependent methyltransferases"/>
    <property type="match status" value="1"/>
</dbReference>
<keyword evidence="1" id="KW-0489">Methyltransferase</keyword>
<dbReference type="RefSeq" id="WP_257120512.1">
    <property type="nucleotide sequence ID" value="NZ_CP099464.1"/>
</dbReference>
<dbReference type="EMBL" id="CP099464">
    <property type="protein sequence ID" value="UUO13752.1"/>
    <property type="molecule type" value="Genomic_DNA"/>
</dbReference>
<dbReference type="InterPro" id="IPR029063">
    <property type="entry name" value="SAM-dependent_MTases_sf"/>
</dbReference>